<reference evidence="1" key="3">
    <citation type="submission" date="2016-05" db="EMBL/GenBank/DDBJ databases">
        <title>WGS assembly of Xenopus tropicalis.</title>
        <authorList>
            <person name="Sessions A."/>
            <person name="Jenkins J."/>
            <person name="Mitros T."/>
            <person name="Lyons J.T."/>
            <person name="Dichmann D.S."/>
            <person name="Robert J."/>
            <person name="Harland R.M."/>
            <person name="Rokhsar D.S."/>
        </authorList>
    </citation>
    <scope>NUCLEOTIDE SEQUENCE</scope>
    <source>
        <strain evidence="1">Nigerian</strain>
    </source>
</reference>
<sequence length="51" mass="5655">MDVYRASTSNVTRMVSFVTCVPSNIATASIVSRTYRSEIMCSLIFGPQIYS</sequence>
<feature type="non-terminal residue" evidence="1">
    <location>
        <position position="51"/>
    </location>
</feature>
<reference evidence="1" key="1">
    <citation type="submission" date="2009-11" db="EMBL/GenBank/DDBJ databases">
        <authorList>
            <consortium name="US DOE Joint Genome Institute (JGI-PGF)"/>
            <person name="Ottilar R."/>
            <person name="Schmutz J."/>
            <person name="Salamov A."/>
            <person name="Cheng J.F."/>
            <person name="Lucas S."/>
            <person name="Pitluck S."/>
            <person name="Gundlach H."/>
            <person name="Guo Y."/>
            <person name="Haberer G."/>
            <person name="Nasrallah J."/>
            <person name="Mayer K.F.X."/>
            <person name="van de Peer Y."/>
            <person name="Weigel D."/>
            <person name="Grigoriev I.V."/>
        </authorList>
    </citation>
    <scope>NUCLEOTIDE SEQUENCE</scope>
    <source>
        <strain evidence="1">Nigerian</strain>
    </source>
</reference>
<protein>
    <submittedName>
        <fullName evidence="1">Uncharacterized protein</fullName>
    </submittedName>
</protein>
<proteinExistence type="predicted"/>
<dbReference type="EMBL" id="KV460371">
    <property type="protein sequence ID" value="OCA19719.1"/>
    <property type="molecule type" value="Genomic_DNA"/>
</dbReference>
<gene>
    <name evidence="1" type="ORF">XENTR_v900283131mg</name>
</gene>
<dbReference type="AlphaFoldDB" id="A0A1B8Y9P3"/>
<organism evidence="1">
    <name type="scientific">Xenopus tropicalis</name>
    <name type="common">Western clawed frog</name>
    <name type="synonym">Silurana tropicalis</name>
    <dbReference type="NCBI Taxonomy" id="8364"/>
    <lineage>
        <taxon>Eukaryota</taxon>
        <taxon>Metazoa</taxon>
        <taxon>Chordata</taxon>
        <taxon>Craniata</taxon>
        <taxon>Vertebrata</taxon>
        <taxon>Euteleostomi</taxon>
        <taxon>Amphibia</taxon>
        <taxon>Batrachia</taxon>
        <taxon>Anura</taxon>
        <taxon>Pipoidea</taxon>
        <taxon>Pipidae</taxon>
        <taxon>Xenopodinae</taxon>
        <taxon>Xenopus</taxon>
        <taxon>Silurana</taxon>
    </lineage>
</organism>
<reference evidence="1" key="2">
    <citation type="journal article" date="2010" name="Science">
        <title>The genome of the Western clawed frog Xenopus tropicalis.</title>
        <authorList>
            <person name="Hellsten U."/>
            <person name="Harland R.M."/>
            <person name="Gilchrist M.J."/>
            <person name="Hendrix D."/>
            <person name="Jurka J."/>
            <person name="Kapitonov V."/>
            <person name="Ovcharenko I."/>
            <person name="Putnam N.H."/>
            <person name="Shu S."/>
            <person name="Taher L."/>
            <person name="Blitz I.L."/>
            <person name="Blumberg B."/>
            <person name="Dichmann D.S."/>
            <person name="Dubchak I."/>
            <person name="Amaya E."/>
            <person name="Detter J.C."/>
            <person name="Fletcher R."/>
            <person name="Gerhard D.S."/>
            <person name="Goodstein D."/>
            <person name="Graves T."/>
            <person name="Grigoriev I.V."/>
            <person name="Grimwood J."/>
            <person name="Kawashima T."/>
            <person name="Lindquist E."/>
            <person name="Lucas S.M."/>
            <person name="Mead P.E."/>
            <person name="Mitros T."/>
            <person name="Ogino H."/>
            <person name="Ohta Y."/>
            <person name="Poliakov A.V."/>
            <person name="Pollet N."/>
            <person name="Robert J."/>
            <person name="Salamov A."/>
            <person name="Sater A.K."/>
            <person name="Schmutz J."/>
            <person name="Terry A."/>
            <person name="Vize P.D."/>
            <person name="Warren W.C."/>
            <person name="Wells D."/>
            <person name="Wills A."/>
            <person name="Wilson R.K."/>
            <person name="Zimmerman L.B."/>
            <person name="Zorn A.M."/>
            <person name="Grainger R."/>
            <person name="Grammer T."/>
            <person name="Khokha M.K."/>
            <person name="Richardson P.M."/>
            <person name="Rokhsar D.S."/>
        </authorList>
    </citation>
    <scope>NUCLEOTIDE SEQUENCE [LARGE SCALE GENOMIC DNA]</scope>
    <source>
        <strain evidence="1">Nigerian</strain>
    </source>
</reference>
<accession>A0A1B8Y9P3</accession>
<evidence type="ECO:0000313" key="1">
    <source>
        <dbReference type="EMBL" id="OCA19719.1"/>
    </source>
</evidence>
<name>A0A1B8Y9P3_XENTR</name>